<dbReference type="Proteomes" id="UP000006591">
    <property type="component" value="Chromosome 1"/>
</dbReference>
<dbReference type="EnsemblPlants" id="ONIVA01G48490.1">
    <property type="protein sequence ID" value="ONIVA01G48490.1"/>
    <property type="gene ID" value="ONIVA01G48490"/>
</dbReference>
<feature type="compositionally biased region" description="Pro residues" evidence="1">
    <location>
        <begin position="150"/>
        <end position="162"/>
    </location>
</feature>
<reference evidence="2" key="2">
    <citation type="submission" date="2018-04" db="EMBL/GenBank/DDBJ databases">
        <title>OnivRS2 (Oryza nivara Reference Sequence Version 2).</title>
        <authorList>
            <person name="Zhang J."/>
            <person name="Kudrna D."/>
            <person name="Lee S."/>
            <person name="Talag J."/>
            <person name="Rajasekar S."/>
            <person name="Welchert J."/>
            <person name="Hsing Y.-I."/>
            <person name="Wing R.A."/>
        </authorList>
    </citation>
    <scope>NUCLEOTIDE SEQUENCE [LARGE SCALE GENOMIC DNA]</scope>
</reference>
<protein>
    <submittedName>
        <fullName evidence="2">Uncharacterized protein</fullName>
    </submittedName>
</protein>
<accession>A0A0E0FY77</accession>
<feature type="region of interest" description="Disordered" evidence="1">
    <location>
        <begin position="1"/>
        <end position="46"/>
    </location>
</feature>
<name>A0A0E0FY77_ORYNI</name>
<proteinExistence type="predicted"/>
<dbReference type="HOGENOM" id="CLU_082269_0_0_1"/>
<feature type="compositionally biased region" description="Polar residues" evidence="1">
    <location>
        <begin position="97"/>
        <end position="113"/>
    </location>
</feature>
<reference evidence="2" key="1">
    <citation type="submission" date="2015-04" db="UniProtKB">
        <authorList>
            <consortium name="EnsemblPlants"/>
        </authorList>
    </citation>
    <scope>IDENTIFICATION</scope>
    <source>
        <strain evidence="2">SL10</strain>
    </source>
</reference>
<dbReference type="AlphaFoldDB" id="A0A0E0FY77"/>
<keyword evidence="3" id="KW-1185">Reference proteome</keyword>
<feature type="compositionally biased region" description="Polar residues" evidence="1">
    <location>
        <begin position="189"/>
        <end position="205"/>
    </location>
</feature>
<evidence type="ECO:0000256" key="1">
    <source>
        <dbReference type="SAM" id="MobiDB-lite"/>
    </source>
</evidence>
<feature type="region of interest" description="Disordered" evidence="1">
    <location>
        <begin position="96"/>
        <end position="116"/>
    </location>
</feature>
<feature type="compositionally biased region" description="Basic and acidic residues" evidence="1">
    <location>
        <begin position="10"/>
        <end position="25"/>
    </location>
</feature>
<organism evidence="2">
    <name type="scientific">Oryza nivara</name>
    <name type="common">Indian wild rice</name>
    <name type="synonym">Oryza sativa f. spontanea</name>
    <dbReference type="NCBI Taxonomy" id="4536"/>
    <lineage>
        <taxon>Eukaryota</taxon>
        <taxon>Viridiplantae</taxon>
        <taxon>Streptophyta</taxon>
        <taxon>Embryophyta</taxon>
        <taxon>Tracheophyta</taxon>
        <taxon>Spermatophyta</taxon>
        <taxon>Magnoliopsida</taxon>
        <taxon>Liliopsida</taxon>
        <taxon>Poales</taxon>
        <taxon>Poaceae</taxon>
        <taxon>BOP clade</taxon>
        <taxon>Oryzoideae</taxon>
        <taxon>Oryzeae</taxon>
        <taxon>Oryzinae</taxon>
        <taxon>Oryza</taxon>
    </lineage>
</organism>
<evidence type="ECO:0000313" key="3">
    <source>
        <dbReference type="Proteomes" id="UP000006591"/>
    </source>
</evidence>
<dbReference type="eggNOG" id="ENOG502R3QG">
    <property type="taxonomic scope" value="Eukaryota"/>
</dbReference>
<evidence type="ECO:0000313" key="2">
    <source>
        <dbReference type="EnsemblPlants" id="ONIVA01G48490.1"/>
    </source>
</evidence>
<feature type="region of interest" description="Disordered" evidence="1">
    <location>
        <begin position="144"/>
        <end position="205"/>
    </location>
</feature>
<dbReference type="OMA" id="FIACHSK"/>
<dbReference type="Gramene" id="ONIVA01G48490.1">
    <property type="protein sequence ID" value="ONIVA01G48490.1"/>
    <property type="gene ID" value="ONIVA01G48490"/>
</dbReference>
<sequence>MGCAASATDSAERRRPGRSPGHDGEQQQQQDGRRRGCKVAPEPKEEDGAAAAAFLASMPGSPSFRYYCQKSATVDAIVADADDDGDSYGDECVRITETPQPIKNNGHGSSELSKSAPEASRWVRFRGLALAAWCSLFSRHSRRSAASAPSHPPPPPPPPPPAKSHQRFDAAAPAERSVGTSVLPGNIGSPRSNSASMQPTLQRSTPTPYHGLLLVIRIKRSGEPKISYLEDSIVTDKEVGTLDVSVQNTLVVAVFNPGQ</sequence>